<organism evidence="3 4">
    <name type="scientific">Clonorchis sinensis</name>
    <name type="common">Chinese liver fluke</name>
    <dbReference type="NCBI Taxonomy" id="79923"/>
    <lineage>
        <taxon>Eukaryota</taxon>
        <taxon>Metazoa</taxon>
        <taxon>Spiralia</taxon>
        <taxon>Lophotrochozoa</taxon>
        <taxon>Platyhelminthes</taxon>
        <taxon>Trematoda</taxon>
        <taxon>Digenea</taxon>
        <taxon>Opisthorchiida</taxon>
        <taxon>Opisthorchiata</taxon>
        <taxon>Opisthorchiidae</taxon>
        <taxon>Clonorchis</taxon>
    </lineage>
</organism>
<dbReference type="EMBL" id="DF143323">
    <property type="protein sequence ID" value="GAA52614.1"/>
    <property type="molecule type" value="Genomic_DNA"/>
</dbReference>
<evidence type="ECO:0000313" key="4">
    <source>
        <dbReference type="Proteomes" id="UP000008909"/>
    </source>
</evidence>
<feature type="region of interest" description="Disordered" evidence="1">
    <location>
        <begin position="25"/>
        <end position="56"/>
    </location>
</feature>
<evidence type="ECO:0000313" key="3">
    <source>
        <dbReference type="EMBL" id="GAA52614.1"/>
    </source>
</evidence>
<keyword evidence="4" id="KW-1185">Reference proteome</keyword>
<dbReference type="SUPFAM" id="SSF50630">
    <property type="entry name" value="Acid proteases"/>
    <property type="match status" value="1"/>
</dbReference>
<feature type="chain" id="PRO_5003506352" evidence="2">
    <location>
        <begin position="19"/>
        <end position="162"/>
    </location>
</feature>
<dbReference type="AlphaFoldDB" id="G7YI31"/>
<feature type="compositionally biased region" description="Basic and acidic residues" evidence="1">
    <location>
        <begin position="34"/>
        <end position="53"/>
    </location>
</feature>
<proteinExistence type="predicted"/>
<dbReference type="Proteomes" id="UP000008909">
    <property type="component" value="Unassembled WGS sequence"/>
</dbReference>
<name>G7YI31_CLOSI</name>
<feature type="signal peptide" evidence="2">
    <location>
        <begin position="1"/>
        <end position="18"/>
    </location>
</feature>
<evidence type="ECO:0000256" key="1">
    <source>
        <dbReference type="SAM" id="MobiDB-lite"/>
    </source>
</evidence>
<keyword evidence="2" id="KW-0732">Signal</keyword>
<reference key="2">
    <citation type="submission" date="2011-10" db="EMBL/GenBank/DDBJ databases">
        <title>The genome and transcriptome sequence of Clonorchis sinensis provide insights into the carcinogenic liver fluke.</title>
        <authorList>
            <person name="Wang X."/>
            <person name="Huang Y."/>
            <person name="Chen W."/>
            <person name="Liu H."/>
            <person name="Guo L."/>
            <person name="Chen Y."/>
            <person name="Luo F."/>
            <person name="Zhou W."/>
            <person name="Sun J."/>
            <person name="Mao Q."/>
            <person name="Liang P."/>
            <person name="Zhou C."/>
            <person name="Tian Y."/>
            <person name="Men J."/>
            <person name="Lv X."/>
            <person name="Huang L."/>
            <person name="Zhou J."/>
            <person name="Hu Y."/>
            <person name="Li R."/>
            <person name="Zhang F."/>
            <person name="Lei H."/>
            <person name="Li X."/>
            <person name="Hu X."/>
            <person name="Liang C."/>
            <person name="Xu J."/>
            <person name="Wu Z."/>
            <person name="Yu X."/>
        </authorList>
    </citation>
    <scope>NUCLEOTIDE SEQUENCE</scope>
    <source>
        <strain>Henan</strain>
    </source>
</reference>
<dbReference type="InterPro" id="IPR021109">
    <property type="entry name" value="Peptidase_aspartic_dom_sf"/>
</dbReference>
<sequence length="162" mass="18014">MLAMLLAMACLLLRPYKQYKRSVCNRSGHNKASAGREKLSKDAVKPGNHEEGRASQNPRFNAILATFGNQIGARRKYVTVRANGRMIRLQPDTASDITIVSGPTWRKIRSLKLRPTMNTARNALGGMLQLPGEFDGEMGVAGRRDRGIFYPVACRLNLLDKD</sequence>
<reference evidence="3" key="1">
    <citation type="journal article" date="2011" name="Genome Biol.">
        <title>The draft genome of the carcinogenic human liver fluke Clonorchis sinensis.</title>
        <authorList>
            <person name="Wang X."/>
            <person name="Chen W."/>
            <person name="Huang Y."/>
            <person name="Sun J."/>
            <person name="Men J."/>
            <person name="Liu H."/>
            <person name="Luo F."/>
            <person name="Guo L."/>
            <person name="Lv X."/>
            <person name="Deng C."/>
            <person name="Zhou C."/>
            <person name="Fan Y."/>
            <person name="Li X."/>
            <person name="Huang L."/>
            <person name="Hu Y."/>
            <person name="Liang C."/>
            <person name="Hu X."/>
            <person name="Xu J."/>
            <person name="Yu X."/>
        </authorList>
    </citation>
    <scope>NUCLEOTIDE SEQUENCE [LARGE SCALE GENOMIC DNA]</scope>
    <source>
        <strain evidence="3">Henan</strain>
    </source>
</reference>
<accession>G7YI31</accession>
<evidence type="ECO:0000256" key="2">
    <source>
        <dbReference type="SAM" id="SignalP"/>
    </source>
</evidence>
<protein>
    <submittedName>
        <fullName evidence="3">Uncharacterized protein</fullName>
    </submittedName>
</protein>
<gene>
    <name evidence="3" type="ORF">CLF_108454</name>
</gene>